<name>A0ACB7XVV8_9ERIC</name>
<accession>A0ACB7XVV8</accession>
<gene>
    <name evidence="1" type="ORF">Vadar_030734</name>
</gene>
<evidence type="ECO:0000313" key="2">
    <source>
        <dbReference type="Proteomes" id="UP000828048"/>
    </source>
</evidence>
<reference evidence="1 2" key="1">
    <citation type="journal article" date="2021" name="Hortic Res">
        <title>High-quality reference genome and annotation aids understanding of berry development for evergreen blueberry (Vaccinium darrowii).</title>
        <authorList>
            <person name="Yu J."/>
            <person name="Hulse-Kemp A.M."/>
            <person name="Babiker E."/>
            <person name="Staton M."/>
        </authorList>
    </citation>
    <scope>NUCLEOTIDE SEQUENCE [LARGE SCALE GENOMIC DNA]</scope>
    <source>
        <strain evidence="2">cv. NJ 8807/NJ 8810</strain>
        <tissue evidence="1">Young leaf</tissue>
    </source>
</reference>
<organism evidence="1 2">
    <name type="scientific">Vaccinium darrowii</name>
    <dbReference type="NCBI Taxonomy" id="229202"/>
    <lineage>
        <taxon>Eukaryota</taxon>
        <taxon>Viridiplantae</taxon>
        <taxon>Streptophyta</taxon>
        <taxon>Embryophyta</taxon>
        <taxon>Tracheophyta</taxon>
        <taxon>Spermatophyta</taxon>
        <taxon>Magnoliopsida</taxon>
        <taxon>eudicotyledons</taxon>
        <taxon>Gunneridae</taxon>
        <taxon>Pentapetalae</taxon>
        <taxon>asterids</taxon>
        <taxon>Ericales</taxon>
        <taxon>Ericaceae</taxon>
        <taxon>Vaccinioideae</taxon>
        <taxon>Vaccinieae</taxon>
        <taxon>Vaccinium</taxon>
    </lineage>
</organism>
<proteinExistence type="predicted"/>
<dbReference type="EMBL" id="CM037151">
    <property type="protein sequence ID" value="KAH7844698.1"/>
    <property type="molecule type" value="Genomic_DNA"/>
</dbReference>
<evidence type="ECO:0000313" key="1">
    <source>
        <dbReference type="EMBL" id="KAH7844698.1"/>
    </source>
</evidence>
<dbReference type="Proteomes" id="UP000828048">
    <property type="component" value="Chromosome 1"/>
</dbReference>
<comment type="caution">
    <text evidence="1">The sequence shown here is derived from an EMBL/GenBank/DDBJ whole genome shotgun (WGS) entry which is preliminary data.</text>
</comment>
<keyword evidence="2" id="KW-1185">Reference proteome</keyword>
<sequence>MIKIGPAGNTSYGKPWDDEGKDKIAQIFISHGEEINSLQFVYVENGTSVLSEKHGGDCGPKFNVVTLDYPSEYLVGISGSYSDTSVSSISFITNNMTYGPFGSRGGDSDSEDSDFEYHLGEDRSFGGFHGRARHYLDAIGVYLKPVTIQGDVKVNIEKHFIKKVNIKYERV</sequence>
<protein>
    <submittedName>
        <fullName evidence="1">Uncharacterized protein</fullName>
    </submittedName>
</protein>